<organism evidence="1 2">
    <name type="scientific">Pristionchus entomophagus</name>
    <dbReference type="NCBI Taxonomy" id="358040"/>
    <lineage>
        <taxon>Eukaryota</taxon>
        <taxon>Metazoa</taxon>
        <taxon>Ecdysozoa</taxon>
        <taxon>Nematoda</taxon>
        <taxon>Chromadorea</taxon>
        <taxon>Rhabditida</taxon>
        <taxon>Rhabditina</taxon>
        <taxon>Diplogasteromorpha</taxon>
        <taxon>Diplogasteroidea</taxon>
        <taxon>Neodiplogasteridae</taxon>
        <taxon>Pristionchus</taxon>
    </lineage>
</organism>
<evidence type="ECO:0008006" key="3">
    <source>
        <dbReference type="Google" id="ProtNLM"/>
    </source>
</evidence>
<dbReference type="EMBL" id="BTSX01000004">
    <property type="protein sequence ID" value="GMS92556.1"/>
    <property type="molecule type" value="Genomic_DNA"/>
</dbReference>
<dbReference type="GO" id="GO:0005634">
    <property type="term" value="C:nucleus"/>
    <property type="evidence" value="ECO:0007669"/>
    <property type="project" value="TreeGrafter"/>
</dbReference>
<reference evidence="1" key="1">
    <citation type="submission" date="2023-10" db="EMBL/GenBank/DDBJ databases">
        <title>Genome assembly of Pristionchus species.</title>
        <authorList>
            <person name="Yoshida K."/>
            <person name="Sommer R.J."/>
        </authorList>
    </citation>
    <scope>NUCLEOTIDE SEQUENCE</scope>
    <source>
        <strain evidence="1">RS0144</strain>
    </source>
</reference>
<keyword evidence="2" id="KW-1185">Reference proteome</keyword>
<evidence type="ECO:0000313" key="1">
    <source>
        <dbReference type="EMBL" id="GMS92556.1"/>
    </source>
</evidence>
<dbReference type="AlphaFoldDB" id="A0AAV5TGS7"/>
<sequence>SDRYTCKRCRFDRFERILKESTARERNDNELPAQSNIPDLPLVISAFIPTKSTARPLLKKCAVCYKMLNTMRRNSELNARPNPPHPTKINDGEYEIIACTFGIISESCRFLITGILDLAEMLFPEFTTFSREEQWKLAVKFYDRFSMFDACYRAEKIYPYEMHKAMGSYAAYISVDVAEHFFDDC</sequence>
<evidence type="ECO:0000313" key="2">
    <source>
        <dbReference type="Proteomes" id="UP001432027"/>
    </source>
</evidence>
<feature type="non-terminal residue" evidence="1">
    <location>
        <position position="185"/>
    </location>
</feature>
<gene>
    <name evidence="1" type="ORF">PENTCL1PPCAC_14731</name>
</gene>
<dbReference type="GO" id="GO:0003700">
    <property type="term" value="F:DNA-binding transcription factor activity"/>
    <property type="evidence" value="ECO:0007669"/>
    <property type="project" value="TreeGrafter"/>
</dbReference>
<feature type="non-terminal residue" evidence="1">
    <location>
        <position position="1"/>
    </location>
</feature>
<dbReference type="PANTHER" id="PTHR46011:SF6">
    <property type="entry name" value="HIGH ZINC ACTIVATED NUCLEAR RECEPTOR PROTEIN"/>
    <property type="match status" value="1"/>
</dbReference>
<name>A0AAV5TGS7_9BILA</name>
<accession>A0AAV5TGS7</accession>
<dbReference type="PANTHER" id="PTHR46011">
    <property type="entry name" value="NUCLEAR HORMONE RECEPTOR FAMILY MEMBER NHR-86-RELATED"/>
    <property type="match status" value="1"/>
</dbReference>
<dbReference type="Proteomes" id="UP001432027">
    <property type="component" value="Unassembled WGS sequence"/>
</dbReference>
<proteinExistence type="predicted"/>
<protein>
    <recommendedName>
        <fullName evidence="3">Nuclear receptor</fullName>
    </recommendedName>
</protein>
<comment type="caution">
    <text evidence="1">The sequence shown here is derived from an EMBL/GenBank/DDBJ whole genome shotgun (WGS) entry which is preliminary data.</text>
</comment>